<dbReference type="PROSITE" id="PS50011">
    <property type="entry name" value="PROTEIN_KINASE_DOM"/>
    <property type="match status" value="1"/>
</dbReference>
<dbReference type="OrthoDB" id="346907at2759"/>
<dbReference type="InterPro" id="IPR011009">
    <property type="entry name" value="Kinase-like_dom_sf"/>
</dbReference>
<evidence type="ECO:0000259" key="1">
    <source>
        <dbReference type="PROSITE" id="PS50011"/>
    </source>
</evidence>
<evidence type="ECO:0000313" key="3">
    <source>
        <dbReference type="Proteomes" id="UP000070544"/>
    </source>
</evidence>
<dbReference type="PANTHER" id="PTHR23257">
    <property type="entry name" value="SERINE-THREONINE PROTEIN KINASE"/>
    <property type="match status" value="1"/>
</dbReference>
<dbReference type="InterPro" id="IPR001245">
    <property type="entry name" value="Ser-Thr/Tyr_kinase_cat_dom"/>
</dbReference>
<dbReference type="InterPro" id="IPR050167">
    <property type="entry name" value="Ser_Thr_protein_kinase"/>
</dbReference>
<keyword evidence="3" id="KW-1185">Reference proteome</keyword>
<dbReference type="InterPro" id="IPR000719">
    <property type="entry name" value="Prot_kinase_dom"/>
</dbReference>
<feature type="domain" description="Protein kinase" evidence="1">
    <location>
        <begin position="1"/>
        <end position="203"/>
    </location>
</feature>
<protein>
    <submittedName>
        <fullName evidence="2">Kinase-like protein</fullName>
    </submittedName>
</protein>
<proteinExistence type="predicted"/>
<dbReference type="EMBL" id="KQ965732">
    <property type="protein sequence ID" value="KXS21582.1"/>
    <property type="molecule type" value="Genomic_DNA"/>
</dbReference>
<organism evidence="2 3">
    <name type="scientific">Gonapodya prolifera (strain JEL478)</name>
    <name type="common">Monoblepharis prolifera</name>
    <dbReference type="NCBI Taxonomy" id="1344416"/>
    <lineage>
        <taxon>Eukaryota</taxon>
        <taxon>Fungi</taxon>
        <taxon>Fungi incertae sedis</taxon>
        <taxon>Chytridiomycota</taxon>
        <taxon>Chytridiomycota incertae sedis</taxon>
        <taxon>Monoblepharidomycetes</taxon>
        <taxon>Monoblepharidales</taxon>
        <taxon>Gonapodyaceae</taxon>
        <taxon>Gonapodya</taxon>
    </lineage>
</organism>
<gene>
    <name evidence="2" type="ORF">M427DRAFT_274100</name>
</gene>
<dbReference type="GO" id="GO:0004672">
    <property type="term" value="F:protein kinase activity"/>
    <property type="evidence" value="ECO:0007669"/>
    <property type="project" value="InterPro"/>
</dbReference>
<dbReference type="SUPFAM" id="SSF56112">
    <property type="entry name" value="Protein kinase-like (PK-like)"/>
    <property type="match status" value="1"/>
</dbReference>
<keyword evidence="2" id="KW-0418">Kinase</keyword>
<sequence>MVKLTQPDALNEKAEEERQESAVLTSFNELYIWSMLHHPCIHRLYGIGTIPGTSISFAAAEVINFDLMSYLEKHPDLTLVQKVRLMTDVARGMKLLHDKEFVHTNLKPKNILVSDNGNAMISDFSLARPFSEAADLSAEDGSRLLSLAYTSPERIEQWKSVKGLCSSSDMRSGIFPSDDVFSFGIVCAAVNLAAQAGPSSSRK</sequence>
<dbReference type="Pfam" id="PF07714">
    <property type="entry name" value="PK_Tyr_Ser-Thr"/>
    <property type="match status" value="1"/>
</dbReference>
<dbReference type="GO" id="GO:0007165">
    <property type="term" value="P:signal transduction"/>
    <property type="evidence" value="ECO:0007669"/>
    <property type="project" value="TreeGrafter"/>
</dbReference>
<dbReference type="Proteomes" id="UP000070544">
    <property type="component" value="Unassembled WGS sequence"/>
</dbReference>
<dbReference type="Gene3D" id="1.10.510.10">
    <property type="entry name" value="Transferase(Phosphotransferase) domain 1"/>
    <property type="match status" value="1"/>
</dbReference>
<dbReference type="STRING" id="1344416.A0A139AXV9"/>
<name>A0A139AXV9_GONPJ</name>
<dbReference type="GO" id="GO:0005524">
    <property type="term" value="F:ATP binding"/>
    <property type="evidence" value="ECO:0007669"/>
    <property type="project" value="InterPro"/>
</dbReference>
<reference evidence="2 3" key="1">
    <citation type="journal article" date="2015" name="Genome Biol. Evol.">
        <title>Phylogenomic analyses indicate that early fungi evolved digesting cell walls of algal ancestors of land plants.</title>
        <authorList>
            <person name="Chang Y."/>
            <person name="Wang S."/>
            <person name="Sekimoto S."/>
            <person name="Aerts A.L."/>
            <person name="Choi C."/>
            <person name="Clum A."/>
            <person name="LaButti K.M."/>
            <person name="Lindquist E.A."/>
            <person name="Yee Ngan C."/>
            <person name="Ohm R.A."/>
            <person name="Salamov A.A."/>
            <person name="Grigoriev I.V."/>
            <person name="Spatafora J.W."/>
            <person name="Berbee M.L."/>
        </authorList>
    </citation>
    <scope>NUCLEOTIDE SEQUENCE [LARGE SCALE GENOMIC DNA]</scope>
    <source>
        <strain evidence="2 3">JEL478</strain>
    </source>
</reference>
<accession>A0A139AXV9</accession>
<keyword evidence="2" id="KW-0808">Transferase</keyword>
<dbReference type="GO" id="GO:0005737">
    <property type="term" value="C:cytoplasm"/>
    <property type="evidence" value="ECO:0007669"/>
    <property type="project" value="TreeGrafter"/>
</dbReference>
<evidence type="ECO:0000313" key="2">
    <source>
        <dbReference type="EMBL" id="KXS21582.1"/>
    </source>
</evidence>
<dbReference type="AlphaFoldDB" id="A0A139AXV9"/>